<organism evidence="3 4">
    <name type="scientific">Armillaria tabescens</name>
    <name type="common">Ringless honey mushroom</name>
    <name type="synonym">Agaricus tabescens</name>
    <dbReference type="NCBI Taxonomy" id="1929756"/>
    <lineage>
        <taxon>Eukaryota</taxon>
        <taxon>Fungi</taxon>
        <taxon>Dikarya</taxon>
        <taxon>Basidiomycota</taxon>
        <taxon>Agaricomycotina</taxon>
        <taxon>Agaricomycetes</taxon>
        <taxon>Agaricomycetidae</taxon>
        <taxon>Agaricales</taxon>
        <taxon>Marasmiineae</taxon>
        <taxon>Physalacriaceae</taxon>
        <taxon>Desarmillaria</taxon>
    </lineage>
</organism>
<proteinExistence type="predicted"/>
<evidence type="ECO:0000259" key="2">
    <source>
        <dbReference type="Pfam" id="PF20411"/>
    </source>
</evidence>
<sequence>MTGSSTFGVVVKIEDGLEETGVQFQPVSNEPNNASIKDDGGGLLVPQEDKSRVEVRLPKRRRMLVPSVVIPTLPLALRLAKHEDYKKLKKMINPKVKKKKGVVRLSEDSIRARLNPIGLDLFPIPLPPTTSNVGFPRDFISTHYGGNTQSTFPSIGKHFIDLHGDIDYMYLNLCYNPHAPQVPGAPGLFYGWSGDSTMTFRIISRTESSEWTYVGEYKTGPCAPLTVQEWNSQERVVKMTWAQGILTKKWGVDTRAKIRLRERLRREPTEEEIDDAIDAGEKFQDVTIEEVLDEYSSGRKILHISTLKCFEYDAGFQRFLVDKFPSYVPKPRATKGSKKQADTGPTTPSRAKKSSNTKNDIVVKTGEKRKRRDRRRAHDDDEDEDEVEEFEELVYRPRGTRSRPGHGPPKGNNLNSE</sequence>
<evidence type="ECO:0000313" key="4">
    <source>
        <dbReference type="Proteomes" id="UP001175211"/>
    </source>
</evidence>
<dbReference type="RefSeq" id="XP_060326431.1">
    <property type="nucleotide sequence ID" value="XM_060480351.1"/>
</dbReference>
<dbReference type="AlphaFoldDB" id="A0AA39JSW4"/>
<gene>
    <name evidence="3" type="ORF">EV420DRAFT_1750982</name>
</gene>
<dbReference type="Pfam" id="PF20411">
    <property type="entry name" value="DUF6697"/>
    <property type="match status" value="1"/>
</dbReference>
<comment type="caution">
    <text evidence="3">The sequence shown here is derived from an EMBL/GenBank/DDBJ whole genome shotgun (WGS) entry which is preliminary data.</text>
</comment>
<dbReference type="InterPro" id="IPR046520">
    <property type="entry name" value="DUF6697"/>
</dbReference>
<feature type="region of interest" description="Disordered" evidence="1">
    <location>
        <begin position="327"/>
        <end position="417"/>
    </location>
</feature>
<dbReference type="EMBL" id="JAUEPS010000042">
    <property type="protein sequence ID" value="KAK0448326.1"/>
    <property type="molecule type" value="Genomic_DNA"/>
</dbReference>
<dbReference type="GeneID" id="85363899"/>
<name>A0AA39JSW4_ARMTA</name>
<dbReference type="Proteomes" id="UP001175211">
    <property type="component" value="Unassembled WGS sequence"/>
</dbReference>
<accession>A0AA39JSW4</accession>
<feature type="domain" description="DUF6697" evidence="2">
    <location>
        <begin position="135"/>
        <end position="323"/>
    </location>
</feature>
<evidence type="ECO:0000256" key="1">
    <source>
        <dbReference type="SAM" id="MobiDB-lite"/>
    </source>
</evidence>
<reference evidence="3" key="1">
    <citation type="submission" date="2023-06" db="EMBL/GenBank/DDBJ databases">
        <authorList>
            <consortium name="Lawrence Berkeley National Laboratory"/>
            <person name="Ahrendt S."/>
            <person name="Sahu N."/>
            <person name="Indic B."/>
            <person name="Wong-Bajracharya J."/>
            <person name="Merenyi Z."/>
            <person name="Ke H.-M."/>
            <person name="Monk M."/>
            <person name="Kocsube S."/>
            <person name="Drula E."/>
            <person name="Lipzen A."/>
            <person name="Balint B."/>
            <person name="Henrissat B."/>
            <person name="Andreopoulos B."/>
            <person name="Martin F.M."/>
            <person name="Harder C.B."/>
            <person name="Rigling D."/>
            <person name="Ford K.L."/>
            <person name="Foster G.D."/>
            <person name="Pangilinan J."/>
            <person name="Papanicolaou A."/>
            <person name="Barry K."/>
            <person name="LaButti K."/>
            <person name="Viragh M."/>
            <person name="Koriabine M."/>
            <person name="Yan M."/>
            <person name="Riley R."/>
            <person name="Champramary S."/>
            <person name="Plett K.L."/>
            <person name="Tsai I.J."/>
            <person name="Slot J."/>
            <person name="Sipos G."/>
            <person name="Plett J."/>
            <person name="Nagy L.G."/>
            <person name="Grigoriev I.V."/>
        </authorList>
    </citation>
    <scope>NUCLEOTIDE SEQUENCE</scope>
    <source>
        <strain evidence="3">CCBAS 213</strain>
    </source>
</reference>
<keyword evidence="4" id="KW-1185">Reference proteome</keyword>
<evidence type="ECO:0000313" key="3">
    <source>
        <dbReference type="EMBL" id="KAK0448326.1"/>
    </source>
</evidence>
<protein>
    <recommendedName>
        <fullName evidence="2">DUF6697 domain-containing protein</fullName>
    </recommendedName>
</protein>
<feature type="compositionally biased region" description="Acidic residues" evidence="1">
    <location>
        <begin position="380"/>
        <end position="392"/>
    </location>
</feature>